<sequence length="678" mass="77537">MNSTQQQIVKFSVIIFIFFNAQFVVSQDYRFGKVSKEELLQKEHPEDNEADAAILYREVSTSFDYSQDNGFYLVTDVFERIKIYNKEGFDWGTKKVNLKSGNGSREKISGLKGNTYFLEGDKIEDEKLRNDGIFDVEVHEYLEQTKFTMPNLKEGCVIEYKYTVRSPYIGNVDTYRLQEKIPLDKVEVRFAAPEYLNYKTHRSGWLPFRIDQEIKQRNLTLRTKKEITQVRTSLGQGIIETQKVEFKDNVSIINLEDVPAMKKEAYIGNIDNYAAAIKFELAYTKFPGASPESYATTWEAVSKSIYDSSSFGEELKRSNYFEDDIDAIVKTASSTEEKMNLVFEYVKSKMTWNDYFGYYASEGLKNAYKQGTGNIADINLMLVAMLRHVGLNANPVLISSKANGIPLFPSRNGFNYVIAAVEENNEIHLLDATNKKGEIDILETEILNWQGRILRDDNSSDWVPLYPSAPATESALVTIDINDDLTLDGSIKSRYTGHYALSKRFSYSNISEEDQRKKLEKDKGEVEFSNIKFENLETINQPVTLNYDFTSYDAVEEIGGKIYVSPLSFLAVKETPFKSETRNYPIDFSHPLKDRYLFTINLPEGYKVETLPESVAFSLGEESGEFRYAVTNNNNTLKISMELSINQPYIGAEAYGGLKKFFELLVEKQNEKVVLVKA</sequence>
<evidence type="ECO:0000313" key="4">
    <source>
        <dbReference type="Proteomes" id="UP001596415"/>
    </source>
</evidence>
<proteinExistence type="predicted"/>
<dbReference type="Proteomes" id="UP001596415">
    <property type="component" value="Unassembled WGS sequence"/>
</dbReference>
<dbReference type="EMBL" id="JBHTBN010000001">
    <property type="protein sequence ID" value="MFC7356767.1"/>
    <property type="molecule type" value="Genomic_DNA"/>
</dbReference>
<dbReference type="InterPro" id="IPR002931">
    <property type="entry name" value="Transglutaminase-like"/>
</dbReference>
<evidence type="ECO:0000313" key="3">
    <source>
        <dbReference type="EMBL" id="MFC7356767.1"/>
    </source>
</evidence>
<feature type="domain" description="Transglutaminase-like" evidence="2">
    <location>
        <begin position="327"/>
        <end position="396"/>
    </location>
</feature>
<name>A0ABW2MPG0_9FLAO</name>
<evidence type="ECO:0000259" key="2">
    <source>
        <dbReference type="Pfam" id="PF01841"/>
    </source>
</evidence>
<accession>A0ABW2MPG0</accession>
<feature type="transmembrane region" description="Helical" evidence="1">
    <location>
        <begin position="7"/>
        <end position="25"/>
    </location>
</feature>
<dbReference type="Gene3D" id="2.60.120.1130">
    <property type="match status" value="1"/>
</dbReference>
<dbReference type="RefSeq" id="WP_380216611.1">
    <property type="nucleotide sequence ID" value="NZ_JBHTBN010000001.1"/>
</dbReference>
<dbReference type="Pfam" id="PF01841">
    <property type="entry name" value="Transglut_core"/>
    <property type="match status" value="1"/>
</dbReference>
<comment type="caution">
    <text evidence="3">The sequence shown here is derived from an EMBL/GenBank/DDBJ whole genome shotgun (WGS) entry which is preliminary data.</text>
</comment>
<dbReference type="Gene3D" id="2.60.40.3140">
    <property type="match status" value="1"/>
</dbReference>
<keyword evidence="1" id="KW-0472">Membrane</keyword>
<evidence type="ECO:0000256" key="1">
    <source>
        <dbReference type="SAM" id="Phobius"/>
    </source>
</evidence>
<keyword evidence="1" id="KW-0812">Transmembrane</keyword>
<keyword evidence="4" id="KW-1185">Reference proteome</keyword>
<reference evidence="4" key="1">
    <citation type="journal article" date="2019" name="Int. J. Syst. Evol. Microbiol.">
        <title>The Global Catalogue of Microorganisms (GCM) 10K type strain sequencing project: providing services to taxonomists for standard genome sequencing and annotation.</title>
        <authorList>
            <consortium name="The Broad Institute Genomics Platform"/>
            <consortium name="The Broad Institute Genome Sequencing Center for Infectious Disease"/>
            <person name="Wu L."/>
            <person name="Ma J."/>
        </authorList>
    </citation>
    <scope>NUCLEOTIDE SEQUENCE [LARGE SCALE GENOMIC DNA]</scope>
    <source>
        <strain evidence="4">CGMCC 1.16306</strain>
    </source>
</reference>
<gene>
    <name evidence="3" type="ORF">ACFQO1_03635</name>
</gene>
<dbReference type="Gene3D" id="3.10.620.30">
    <property type="match status" value="1"/>
</dbReference>
<protein>
    <submittedName>
        <fullName evidence="3">Transglutaminase domain-containing protein</fullName>
    </submittedName>
</protein>
<organism evidence="3 4">
    <name type="scientific">Jejudonia soesokkakensis</name>
    <dbReference type="NCBI Taxonomy" id="1323432"/>
    <lineage>
        <taxon>Bacteria</taxon>
        <taxon>Pseudomonadati</taxon>
        <taxon>Bacteroidota</taxon>
        <taxon>Flavobacteriia</taxon>
        <taxon>Flavobacteriales</taxon>
        <taxon>Flavobacteriaceae</taxon>
        <taxon>Jejudonia</taxon>
    </lineage>
</organism>
<keyword evidence="1" id="KW-1133">Transmembrane helix</keyword>